<sequence length="56" mass="6507">MRQFIVYRRHIAVGRMKSLAVAEHFELFEHGLFSLRSGLIGLISYQFGFQATEEAF</sequence>
<dbReference type="AlphaFoldDB" id="A0A8S0X8B1"/>
<comment type="caution">
    <text evidence="1">The sequence shown here is derived from an EMBL/GenBank/DDBJ whole genome shotgun (WGS) entry which is preliminary data.</text>
</comment>
<protein>
    <submittedName>
        <fullName evidence="1">Uncharacterized protein</fullName>
    </submittedName>
</protein>
<organism evidence="1 2">
    <name type="scientific">Candidatus Methylobacter favarea</name>
    <dbReference type="NCBI Taxonomy" id="2707345"/>
    <lineage>
        <taxon>Bacteria</taxon>
        <taxon>Pseudomonadati</taxon>
        <taxon>Pseudomonadota</taxon>
        <taxon>Gammaproteobacteria</taxon>
        <taxon>Methylococcales</taxon>
        <taxon>Methylococcaceae</taxon>
        <taxon>Methylobacter</taxon>
    </lineage>
</organism>
<evidence type="ECO:0000313" key="1">
    <source>
        <dbReference type="EMBL" id="CAA9890930.1"/>
    </source>
</evidence>
<evidence type="ECO:0000313" key="2">
    <source>
        <dbReference type="Proteomes" id="UP000494216"/>
    </source>
</evidence>
<gene>
    <name evidence="1" type="ORF">METHB2_300008</name>
</gene>
<accession>A0A8S0X8B1</accession>
<reference evidence="1 2" key="1">
    <citation type="submission" date="2020-02" db="EMBL/GenBank/DDBJ databases">
        <authorList>
            <person name="Hogendoorn C."/>
        </authorList>
    </citation>
    <scope>NUCLEOTIDE SEQUENCE [LARGE SCALE GENOMIC DNA]</scope>
    <source>
        <strain evidence="1">METHB21</strain>
    </source>
</reference>
<dbReference type="EMBL" id="CADCXN010000059">
    <property type="protein sequence ID" value="CAA9890930.1"/>
    <property type="molecule type" value="Genomic_DNA"/>
</dbReference>
<keyword evidence="2" id="KW-1185">Reference proteome</keyword>
<proteinExistence type="predicted"/>
<name>A0A8S0X8B1_9GAMM</name>
<dbReference type="Proteomes" id="UP000494216">
    <property type="component" value="Unassembled WGS sequence"/>
</dbReference>